<dbReference type="KEGG" id="vg:10327008"/>
<dbReference type="SUPFAM" id="SSF49899">
    <property type="entry name" value="Concanavalin A-like lectins/glucanases"/>
    <property type="match status" value="1"/>
</dbReference>
<sequence>MATRIKLKRSTVAATVPTTSNLVDGEIALNIADKKLYARNGSNIIEVANQKPNTGEVVTTMLSTDITNGQGNTFYVASVGSNNDTLANGGDNGKHPDTPFLTITKALATATSGDTIIVAPGEYQEAFPMTVPDGITLRGTNLRSTSVKPTSITNDNNAFILSGDCHVSDLTIKDFYYNSGADEGYAFVVVSNMNSTKSPYVERVTVNTKGSVTSGSDPYGYAQGDAGRGAKLDGANLAGASLQSSVLFNECTFITPNQVGLKLTNGIRVEWLNCFNYFASIGIEGVQGATGRAGSGNTRLKFGGTSGTFSTSEVAYQLEDSFQSGTYARSGSTITLTRTAHGLVSNDYIYADHISGAGTDNFYQVTKVDNDTVTYTDSSASGTTSGNVTYKKAVARGVVSSNDGTYVFITGKGSGEFVTVTKSPKTLSRFGDSQLDTAQKKFGTASILLDGTEDNVKVPTSEDFGFGTANWCIEAFIRPGSVTGTQRIFDLRDGSATDTAPTMYLNGTALHYAVGNTSQINGGTLSTNTWYHVAVARSGGTTKLFLDGTELGTYTDSNDYGSTTPVVIGSDYQASPTEAFNGHVDEVRISKGAARFTAGFTPTTSEYSADNNTVLLLHANGTDGSTTFTDVSGGTSDIRSSGGDSATSVITADYSAFGAELRSVASACVYGQKGVQADGSGVKLILTAHNFGYVGSGQDFTNDPSLAVQNNEVVELNSGKVLYSSTDQDGDFRVGDAFSVDQETGNVSFQATSTAQAAANITLSDATGTTNIFPAYIETGNLRFAGNSMTSTTGQVIVDPSGEEDFVVNAETIVKEAVYFDVNKSISFGSVVQGALKIAGFGGSTVFGSSEASNFSTRSFVVLKNGLGGVNLTGAGTGYVGGQQPIEVSTNPFQGATATATLGSTGTLKAFTLSNRGSGYTVNPQVVLSGAGGGEATTQLGGAGDIRGVLIDQGGSGYTASVSAAIDAPPQNIFTGGGTYTDSNNASQPIVDTTANTIYIPDHTFETGMIATYDGTTGGGTVVGGLTHNTQYYIIRVDKDFIKVALNLTNANNGTAISFSGEGTETQFFIGATATMNVSQTGGVIDTVSVATAGSGYGSSAPAVTITDSSGTGASISAVVGYSVNTVDVGIVGSYTSAPSVSFTLGAGDTTGSGAAASATLGFAIASVTLDTQGLGYRNKPTLAIDGTPTNPAVIDVTLNEQEGRVGSLTVTDGGVGYETTPNLTFTGGGGENAQLTADIQSVIGSITSSGSGYTPGVYNQIAFTGGSPTNVATATFTIPGLTGAITAGSGYVDGTYTDVGLRSTPTATYTVTQATRDKLGISSVTGTFAVGNTVTGSVSNAQGTVTYVASDNTFLYITTNSGTFQDGGAENVTNGSGASATLDTVNTGSFRYFIDLGSGAQEAPSFTLLDDNTYRFDTSDSSNTGHPLEFGSAQNLFQRQYGTPGQAGSYYEVTLGAVSATTTSITYQCQTHGGGMAEDATVTIAAGAAGQGGNGMLATIVVASGAVTSVTVTTQGAGYAIGDTLLLDNADVGGSGSGFAYLLNANNTGVASVTNISLVGDGYNIGDVLSVDDSTVGGGGGSGFQYTVSNVGFCTAIAVTQEGNAFEQSDTLVLGPVGGPNVVQGSGLTVTIASINATKQLEMTQLGVLTLGPTGGTQLALQPDGQIQATIGAATTYSISASGNALFTTISGTTGTFSGVLSAQSTSTFTGLATFNGGITTAGATTLVQTTVKLADGAAGTPSLAFDNSTTTGLFLSSNNVIGVSIAGNAKFTLDDTLGLDAPQLQVDSTLGSSTPFFKVDPTNNNVLVGPSTNQLSLDNANTLKSVGSNVEIPLNFETKGGGDFVFKGGADKSFNITDGTSNVVSVDTATGTAQFSGNLDAGLLRVRQNVVANNSQTAARSFGQILAVSVTGSGSGYTDGTYTATATTSNGIGTGCTVTVTVSGGDFSAVTVVAKGQNYKVGDSILITAAGGGTGKSVTVTDIDGQGVVIKPTAGASVLCDTTGSLVIPAGTTNQRPVAEDRITGAIRFNSTQLQFEGFNGTDFVSLGGVRDVDQDTYILTEASPGSDEDTFEFYAAGVNNLSLNNTTLTFRQNMTATKYDGSMTATIDGGYTLNGTTFGINPYTVSNLGSSVFLVRSKNDIEVTGGLRLRNVPSQGVASSIDAATIVQTATAYTASQTFTAIATIAQIEGVGLTVDVTTNGAGTITSIAINAGGTGYENGETIQIAGTSLGGQTPANDVTFKLDAITSGSAAITRLDVLQQEYVTQLDAKPLINLDATGSEAGWKINRGWAAGTSSYLTVFDSTATFMELDDCRVEGGQLASFPSTASIVAFDKSQFKGSKTLVTIESDDNKVHMLEVTVVCASNGTTAHATVTNSLTSDNDLMDATVSVVGSNVTISLNKSSAATSSSNFTGRFTTTKVKA</sequence>
<accession>E3SMS6</accession>
<organism evidence="3 4">
    <name type="scientific">Prochlorococcus phage P-HM1</name>
    <dbReference type="NCBI Taxonomy" id="445700"/>
    <lineage>
        <taxon>Viruses</taxon>
        <taxon>Duplodnaviria</taxon>
        <taxon>Heunggongvirae</taxon>
        <taxon>Uroviricota</taxon>
        <taxon>Caudoviricetes</taxon>
        <taxon>Eurybiavirus</taxon>
        <taxon>Eurybiavirus PHM2</taxon>
    </lineage>
</organism>
<name>E3SMS6_9CAUD</name>
<dbReference type="Proteomes" id="UP000006530">
    <property type="component" value="Segment"/>
</dbReference>
<gene>
    <name evidence="3" type="primary">gp7</name>
    <name evidence="3" type="ORF">PHM1_095</name>
</gene>
<keyword evidence="2" id="KW-0946">Virion</keyword>
<dbReference type="GO" id="GO:0051701">
    <property type="term" value="P:biological process involved in interaction with host"/>
    <property type="evidence" value="ECO:0007669"/>
    <property type="project" value="UniProtKB-ARBA"/>
</dbReference>
<evidence type="ECO:0000313" key="4">
    <source>
        <dbReference type="Proteomes" id="UP000006530"/>
    </source>
</evidence>
<dbReference type="InterPro" id="IPR011050">
    <property type="entry name" value="Pectin_lyase_fold/virulence"/>
</dbReference>
<dbReference type="GeneID" id="10327008"/>
<comment type="subcellular location">
    <subcellularLocation>
        <location evidence="1">Virion</location>
    </subcellularLocation>
</comment>
<dbReference type="Gene3D" id="2.60.120.200">
    <property type="match status" value="1"/>
</dbReference>
<dbReference type="Pfam" id="PF13385">
    <property type="entry name" value="Laminin_G_3"/>
    <property type="match status" value="1"/>
</dbReference>
<dbReference type="RefSeq" id="YP_004322520.1">
    <property type="nucleotide sequence ID" value="NC_015280.1"/>
</dbReference>
<evidence type="ECO:0000256" key="1">
    <source>
        <dbReference type="ARBA" id="ARBA00004328"/>
    </source>
</evidence>
<evidence type="ECO:0000313" key="3">
    <source>
        <dbReference type="EMBL" id="ADO98719.1"/>
    </source>
</evidence>
<reference evidence="3 4" key="1">
    <citation type="journal article" date="2010" name="Environ. Microbiol.">
        <title>Genomic analysis of oceanic cyanobacterial myoviruses compared with T4-like myoviruses from diverse hosts and environments.</title>
        <authorList>
            <person name="Sullivan M.B."/>
            <person name="Huang K.H."/>
            <person name="Ignacio-Espinoza J.C."/>
            <person name="Berlin A.M."/>
            <person name="Kelly L."/>
            <person name="Weigele P.R."/>
            <person name="DeFrancesco A.S."/>
            <person name="Kern S.E."/>
            <person name="Thompson L.R."/>
            <person name="Young S."/>
            <person name="Yandava C."/>
            <person name="Fu R."/>
            <person name="Krastins B."/>
            <person name="Chase M."/>
            <person name="Sarracino D."/>
            <person name="Osburne M.S."/>
            <person name="Henn M.R."/>
            <person name="Chisholm S.W."/>
        </authorList>
    </citation>
    <scope>NUCLEOTIDE SEQUENCE [LARGE SCALE GENOMIC DNA]</scope>
    <source>
        <strain evidence="3">M4-247</strain>
    </source>
</reference>
<proteinExistence type="predicted"/>
<dbReference type="SUPFAM" id="SSF51126">
    <property type="entry name" value="Pectin lyase-like"/>
    <property type="match status" value="1"/>
</dbReference>
<evidence type="ECO:0000256" key="2">
    <source>
        <dbReference type="ARBA" id="ARBA00022844"/>
    </source>
</evidence>
<dbReference type="EMBL" id="GU071101">
    <property type="protein sequence ID" value="ADO98719.1"/>
    <property type="molecule type" value="Genomic_DNA"/>
</dbReference>
<dbReference type="GO" id="GO:0044423">
    <property type="term" value="C:virion component"/>
    <property type="evidence" value="ECO:0007669"/>
    <property type="project" value="UniProtKB-KW"/>
</dbReference>
<dbReference type="InterPro" id="IPR013320">
    <property type="entry name" value="ConA-like_dom_sf"/>
</dbReference>
<protein>
    <submittedName>
        <fullName evidence="3">Baseplate wedge initiator</fullName>
    </submittedName>
</protein>
<keyword evidence="4" id="KW-1185">Reference proteome</keyword>
<dbReference type="GO" id="GO:0019058">
    <property type="term" value="P:viral life cycle"/>
    <property type="evidence" value="ECO:0007669"/>
    <property type="project" value="UniProtKB-ARBA"/>
</dbReference>